<evidence type="ECO:0000256" key="10">
    <source>
        <dbReference type="HAMAP-Rule" id="MF_02019"/>
    </source>
</evidence>
<keyword evidence="4 10" id="KW-0547">Nucleotide-binding</keyword>
<dbReference type="InterPro" id="IPR013221">
    <property type="entry name" value="Mur_ligase_cen"/>
</dbReference>
<keyword evidence="3 10" id="KW-0132">Cell division</keyword>
<dbReference type="GO" id="GO:0047480">
    <property type="term" value="F:UDP-N-acetylmuramoyl-tripeptide-D-alanyl-D-alanine ligase activity"/>
    <property type="evidence" value="ECO:0007669"/>
    <property type="project" value="UniProtKB-UniRule"/>
</dbReference>
<evidence type="ECO:0000313" key="15">
    <source>
        <dbReference type="EMBL" id="ASK77928.1"/>
    </source>
</evidence>
<dbReference type="InterPro" id="IPR036565">
    <property type="entry name" value="Mur-like_cat_sf"/>
</dbReference>
<dbReference type="GO" id="GO:0005524">
    <property type="term" value="F:ATP binding"/>
    <property type="evidence" value="ECO:0007669"/>
    <property type="project" value="UniProtKB-UniRule"/>
</dbReference>
<dbReference type="InterPro" id="IPR035911">
    <property type="entry name" value="MurE/MurF_N"/>
</dbReference>
<keyword evidence="9 10" id="KW-0961">Cell wall biogenesis/degradation</keyword>
<feature type="domain" description="Mur ligase C-terminal" evidence="13">
    <location>
        <begin position="280"/>
        <end position="364"/>
    </location>
</feature>
<evidence type="ECO:0000256" key="6">
    <source>
        <dbReference type="ARBA" id="ARBA00022960"/>
    </source>
</evidence>
<keyword evidence="16" id="KW-1185">Reference proteome</keyword>
<keyword evidence="1 10" id="KW-0963">Cytoplasm</keyword>
<evidence type="ECO:0000256" key="9">
    <source>
        <dbReference type="ARBA" id="ARBA00023316"/>
    </source>
</evidence>
<dbReference type="Pfam" id="PF01225">
    <property type="entry name" value="Mur_ligase"/>
    <property type="match status" value="1"/>
</dbReference>
<dbReference type="InterPro" id="IPR005863">
    <property type="entry name" value="UDP-N-AcMur_synth"/>
</dbReference>
<keyword evidence="7 10" id="KW-0573">Peptidoglycan synthesis</keyword>
<comment type="catalytic activity">
    <reaction evidence="10 11">
        <text>D-alanyl-D-alanine + UDP-N-acetyl-alpha-D-muramoyl-L-alanyl-gamma-D-glutamyl-meso-2,6-diaminopimelate + ATP = UDP-N-acetyl-alpha-D-muramoyl-L-alanyl-gamma-D-glutamyl-meso-2,6-diaminopimeloyl-D-alanyl-D-alanine + ADP + phosphate + H(+)</text>
        <dbReference type="Rhea" id="RHEA:28374"/>
        <dbReference type="ChEBI" id="CHEBI:15378"/>
        <dbReference type="ChEBI" id="CHEBI:30616"/>
        <dbReference type="ChEBI" id="CHEBI:43474"/>
        <dbReference type="ChEBI" id="CHEBI:57822"/>
        <dbReference type="ChEBI" id="CHEBI:61386"/>
        <dbReference type="ChEBI" id="CHEBI:83905"/>
        <dbReference type="ChEBI" id="CHEBI:456216"/>
        <dbReference type="EC" id="6.3.2.10"/>
    </reaction>
</comment>
<comment type="pathway">
    <text evidence="10 11">Cell wall biogenesis; peptidoglycan biosynthesis.</text>
</comment>
<dbReference type="AlphaFoldDB" id="A0A220VC04"/>
<feature type="binding site" evidence="10">
    <location>
        <begin position="69"/>
        <end position="75"/>
    </location>
    <ligand>
        <name>ATP</name>
        <dbReference type="ChEBI" id="CHEBI:30616"/>
    </ligand>
</feature>
<dbReference type="SUPFAM" id="SSF53623">
    <property type="entry name" value="MurD-like peptide ligases, catalytic domain"/>
    <property type="match status" value="1"/>
</dbReference>
<evidence type="ECO:0000256" key="4">
    <source>
        <dbReference type="ARBA" id="ARBA00022741"/>
    </source>
</evidence>
<sequence>MFIAIQGDNFDGHDFCSQAIKNGAVALIVKQKLDLNIPQIVVDSTSHALSAIGAYIKSLSNAKTIALTGSCGKTTVKEMIASVLSSLGSINMTMGNLNNHYGVPLTLLNTNIENKYQVIELGANHQGEIKDNIKLVQPDIALVNNLTAAHLQGFGSMEGVAKAKGEIFSGLKSKIGTCIINLDSFSEKWIEDNSDKKIVFFSLNKKKKSNFFAKNIKQSSESSSFVCQTSYGDEFEVVLNIPGIHNIQNALAAISCCYQLGVNTKMISEGLAKISSVDKRLEVLKKSDMITVINDSYNASYGSVISAIDVLNGFSGRKVFVFADMAELGKYSEEFHNKIAINKSMKNFEVFTLGKYSKQISDTNNGKHFFDKKLLENELLSTIKDKTEPLTILIKGSRGFTMETITKTLMES</sequence>
<comment type="similarity">
    <text evidence="10">Belongs to the MurCDEF family. MurF subfamily.</text>
</comment>
<evidence type="ECO:0000256" key="3">
    <source>
        <dbReference type="ARBA" id="ARBA00022618"/>
    </source>
</evidence>
<evidence type="ECO:0000259" key="12">
    <source>
        <dbReference type="Pfam" id="PF01225"/>
    </source>
</evidence>
<dbReference type="OrthoDB" id="9801978at2"/>
<protein>
    <recommendedName>
        <fullName evidence="10 11">UDP-N-acetylmuramoyl-tripeptide--D-alanyl-D-alanine ligase</fullName>
        <ecNumber evidence="10 11">6.3.2.10</ecNumber>
    </recommendedName>
    <alternativeName>
        <fullName evidence="10">D-alanyl-D-alanine-adding enzyme</fullName>
    </alternativeName>
</protein>
<keyword evidence="5 10" id="KW-0067">ATP-binding</keyword>
<proteinExistence type="inferred from homology"/>
<dbReference type="PANTHER" id="PTHR43024:SF1">
    <property type="entry name" value="UDP-N-ACETYLMURAMOYL-TRIPEPTIDE--D-ALANYL-D-ALANINE LIGASE"/>
    <property type="match status" value="1"/>
</dbReference>
<dbReference type="InterPro" id="IPR051046">
    <property type="entry name" value="MurCDEF_CellWall_CoF430Synth"/>
</dbReference>
<dbReference type="SUPFAM" id="SSF63418">
    <property type="entry name" value="MurE/MurF N-terminal domain"/>
    <property type="match status" value="1"/>
</dbReference>
<dbReference type="Gene3D" id="3.40.1190.10">
    <property type="entry name" value="Mur-like, catalytic domain"/>
    <property type="match status" value="1"/>
</dbReference>
<dbReference type="Gene3D" id="3.90.190.20">
    <property type="entry name" value="Mur ligase, C-terminal domain"/>
    <property type="match status" value="1"/>
</dbReference>
<evidence type="ECO:0000313" key="16">
    <source>
        <dbReference type="Proteomes" id="UP000242175"/>
    </source>
</evidence>
<dbReference type="UniPathway" id="UPA00219"/>
<accession>A0A220VC04</accession>
<dbReference type="GO" id="GO:0071555">
    <property type="term" value="P:cell wall organization"/>
    <property type="evidence" value="ECO:0007669"/>
    <property type="project" value="UniProtKB-KW"/>
</dbReference>
<dbReference type="InterPro" id="IPR000713">
    <property type="entry name" value="Mur_ligase_N"/>
</dbReference>
<dbReference type="GO" id="GO:0005737">
    <property type="term" value="C:cytoplasm"/>
    <property type="evidence" value="ECO:0007669"/>
    <property type="project" value="UniProtKB-SubCell"/>
</dbReference>
<dbReference type="GO" id="GO:0008360">
    <property type="term" value="P:regulation of cell shape"/>
    <property type="evidence" value="ECO:0007669"/>
    <property type="project" value="UniProtKB-KW"/>
</dbReference>
<evidence type="ECO:0000256" key="8">
    <source>
        <dbReference type="ARBA" id="ARBA00023306"/>
    </source>
</evidence>
<name>A0A220VC04_9GAMM</name>
<dbReference type="GO" id="GO:0051301">
    <property type="term" value="P:cell division"/>
    <property type="evidence" value="ECO:0007669"/>
    <property type="project" value="UniProtKB-KW"/>
</dbReference>
<dbReference type="NCBIfam" id="TIGR01143">
    <property type="entry name" value="murF"/>
    <property type="match status" value="1"/>
</dbReference>
<feature type="domain" description="Mur ligase central" evidence="14">
    <location>
        <begin position="68"/>
        <end position="256"/>
    </location>
</feature>
<organism evidence="15 16">
    <name type="scientific">Paraphotobacterium marinum</name>
    <dbReference type="NCBI Taxonomy" id="1755811"/>
    <lineage>
        <taxon>Bacteria</taxon>
        <taxon>Pseudomonadati</taxon>
        <taxon>Pseudomonadota</taxon>
        <taxon>Gammaproteobacteria</taxon>
        <taxon>Vibrionales</taxon>
        <taxon>Vibrionaceae</taxon>
        <taxon>Paraphotobacterium</taxon>
    </lineage>
</organism>
<dbReference type="Pfam" id="PF08245">
    <property type="entry name" value="Mur_ligase_M"/>
    <property type="match status" value="1"/>
</dbReference>
<comment type="subcellular location">
    <subcellularLocation>
        <location evidence="10 11">Cytoplasm</location>
    </subcellularLocation>
</comment>
<gene>
    <name evidence="10 15" type="primary">murF</name>
    <name evidence="15" type="ORF">CF386_02125</name>
</gene>
<evidence type="ECO:0000256" key="5">
    <source>
        <dbReference type="ARBA" id="ARBA00022840"/>
    </source>
</evidence>
<dbReference type="PANTHER" id="PTHR43024">
    <property type="entry name" value="UDP-N-ACETYLMURAMOYL-TRIPEPTIDE--D-ALANYL-D-ALANINE LIGASE"/>
    <property type="match status" value="1"/>
</dbReference>
<evidence type="ECO:0000259" key="14">
    <source>
        <dbReference type="Pfam" id="PF08245"/>
    </source>
</evidence>
<dbReference type="EC" id="6.3.2.10" evidence="10 11"/>
<comment type="function">
    <text evidence="10 11">Involved in cell wall formation. Catalyzes the final step in the synthesis of UDP-N-acetylmuramoyl-pentapeptide, the precursor of murein.</text>
</comment>
<reference evidence="15 16" key="1">
    <citation type="journal article" date="2016" name="Int. J. Syst. Evol. Microbiol.">
        <title>Paraphotobacterium marinum gen. nov., sp. nov., a member of the family Vibrionaceae, isolated from surface seawater.</title>
        <authorList>
            <person name="Huang Z."/>
            <person name="Dong C."/>
            <person name="Shao Z."/>
        </authorList>
    </citation>
    <scope>NUCLEOTIDE SEQUENCE [LARGE SCALE GENOMIC DNA]</scope>
    <source>
        <strain evidence="15 16">NSCS20N07D</strain>
    </source>
</reference>
<dbReference type="EMBL" id="CP022355">
    <property type="protein sequence ID" value="ASK77928.1"/>
    <property type="molecule type" value="Genomic_DNA"/>
</dbReference>
<keyword evidence="8 10" id="KW-0131">Cell cycle</keyword>
<dbReference type="GO" id="GO:0009252">
    <property type="term" value="P:peptidoglycan biosynthetic process"/>
    <property type="evidence" value="ECO:0007669"/>
    <property type="project" value="UniProtKB-UniRule"/>
</dbReference>
<evidence type="ECO:0000256" key="7">
    <source>
        <dbReference type="ARBA" id="ARBA00022984"/>
    </source>
</evidence>
<keyword evidence="6 10" id="KW-0133">Cell shape</keyword>
<evidence type="ECO:0000256" key="11">
    <source>
        <dbReference type="RuleBase" id="RU004136"/>
    </source>
</evidence>
<dbReference type="InterPro" id="IPR004101">
    <property type="entry name" value="Mur_ligase_C"/>
</dbReference>
<dbReference type="InterPro" id="IPR036615">
    <property type="entry name" value="Mur_ligase_C_dom_sf"/>
</dbReference>
<dbReference type="KEGG" id="pmai:CF386_02125"/>
<dbReference type="Pfam" id="PF02875">
    <property type="entry name" value="Mur_ligase_C"/>
    <property type="match status" value="1"/>
</dbReference>
<dbReference type="GO" id="GO:0008766">
    <property type="term" value="F:UDP-N-acetylmuramoylalanyl-D-glutamyl-2,6-diaminopimelate-D-alanyl-D-alanine ligase activity"/>
    <property type="evidence" value="ECO:0007669"/>
    <property type="project" value="RHEA"/>
</dbReference>
<evidence type="ECO:0000259" key="13">
    <source>
        <dbReference type="Pfam" id="PF02875"/>
    </source>
</evidence>
<dbReference type="SUPFAM" id="SSF53244">
    <property type="entry name" value="MurD-like peptide ligases, peptide-binding domain"/>
    <property type="match status" value="1"/>
</dbReference>
<evidence type="ECO:0000256" key="1">
    <source>
        <dbReference type="ARBA" id="ARBA00022490"/>
    </source>
</evidence>
<keyword evidence="2 10" id="KW-0436">Ligase</keyword>
<dbReference type="Proteomes" id="UP000242175">
    <property type="component" value="Chromosome large"/>
</dbReference>
<dbReference type="HAMAP" id="MF_02019">
    <property type="entry name" value="MurF"/>
    <property type="match status" value="1"/>
</dbReference>
<feature type="domain" description="Mur ligase N-terminal catalytic" evidence="12">
    <location>
        <begin position="2"/>
        <end position="41"/>
    </location>
</feature>
<evidence type="ECO:0000256" key="2">
    <source>
        <dbReference type="ARBA" id="ARBA00022598"/>
    </source>
</evidence>
<dbReference type="Gene3D" id="3.40.1390.10">
    <property type="entry name" value="MurE/MurF, N-terminal domain"/>
    <property type="match status" value="1"/>
</dbReference>